<gene>
    <name evidence="1" type="ORF">SAMN04488564_112207</name>
</gene>
<organism evidence="1 2">
    <name type="scientific">Lentzea waywayandensis</name>
    <dbReference type="NCBI Taxonomy" id="84724"/>
    <lineage>
        <taxon>Bacteria</taxon>
        <taxon>Bacillati</taxon>
        <taxon>Actinomycetota</taxon>
        <taxon>Actinomycetes</taxon>
        <taxon>Pseudonocardiales</taxon>
        <taxon>Pseudonocardiaceae</taxon>
        <taxon>Lentzea</taxon>
    </lineage>
</organism>
<protein>
    <submittedName>
        <fullName evidence="1">Uncharacterized protein</fullName>
    </submittedName>
</protein>
<sequence>MRGEWPDGTSFTGRFLTAERLTDGSARAELHLWLTRTTIPQPLPGNGQFPGIRVTAVVPPPLADRVLAAADGLTWPDDAPATLVPIITLSIDLDDVAGALYGATRGAFELVQATCDQITRTVRAVVDGESPGAIASPLRAKGSRTAGDVAGWGLET</sequence>
<dbReference type="STRING" id="84724.SAMN04488564_112207"/>
<evidence type="ECO:0000313" key="2">
    <source>
        <dbReference type="Proteomes" id="UP000198583"/>
    </source>
</evidence>
<dbReference type="Proteomes" id="UP000198583">
    <property type="component" value="Unassembled WGS sequence"/>
</dbReference>
<dbReference type="AlphaFoldDB" id="A0A1I6FDP9"/>
<name>A0A1I6FDP9_9PSEU</name>
<accession>A0A1I6FDP9</accession>
<evidence type="ECO:0000313" key="1">
    <source>
        <dbReference type="EMBL" id="SFR28096.1"/>
    </source>
</evidence>
<dbReference type="RefSeq" id="WP_093603784.1">
    <property type="nucleotide sequence ID" value="NZ_FOYL01000012.1"/>
</dbReference>
<dbReference type="EMBL" id="FOYL01000012">
    <property type="protein sequence ID" value="SFR28096.1"/>
    <property type="molecule type" value="Genomic_DNA"/>
</dbReference>
<keyword evidence="2" id="KW-1185">Reference proteome</keyword>
<reference evidence="2" key="1">
    <citation type="submission" date="2016-10" db="EMBL/GenBank/DDBJ databases">
        <authorList>
            <person name="Varghese N."/>
            <person name="Submissions S."/>
        </authorList>
    </citation>
    <scope>NUCLEOTIDE SEQUENCE [LARGE SCALE GENOMIC DNA]</scope>
    <source>
        <strain evidence="2">DSM 44232</strain>
    </source>
</reference>
<proteinExistence type="predicted"/>